<comment type="similarity">
    <text evidence="2">Belongs to the autoinducer-2 exporter (AI-2E) (TC 2.A.86) family.</text>
</comment>
<feature type="transmembrane region" description="Helical" evidence="6">
    <location>
        <begin position="315"/>
        <end position="345"/>
    </location>
</feature>
<accession>A0A0A2UUN0</accession>
<feature type="transmembrane region" description="Helical" evidence="6">
    <location>
        <begin position="160"/>
        <end position="181"/>
    </location>
</feature>
<evidence type="ECO:0000256" key="2">
    <source>
        <dbReference type="ARBA" id="ARBA00009773"/>
    </source>
</evidence>
<dbReference type="GO" id="GO:0055085">
    <property type="term" value="P:transmembrane transport"/>
    <property type="evidence" value="ECO:0007669"/>
    <property type="project" value="TreeGrafter"/>
</dbReference>
<dbReference type="AlphaFoldDB" id="A0A0A2UUN0"/>
<organism evidence="7 8">
    <name type="scientific">Pontibacillus chungwhensis BH030062</name>
    <dbReference type="NCBI Taxonomy" id="1385513"/>
    <lineage>
        <taxon>Bacteria</taxon>
        <taxon>Bacillati</taxon>
        <taxon>Bacillota</taxon>
        <taxon>Bacilli</taxon>
        <taxon>Bacillales</taxon>
        <taxon>Bacillaceae</taxon>
        <taxon>Pontibacillus</taxon>
    </lineage>
</organism>
<dbReference type="EMBL" id="AVBG01000012">
    <property type="protein sequence ID" value="KGP90443.1"/>
    <property type="molecule type" value="Genomic_DNA"/>
</dbReference>
<sequence length="355" mass="40528">MGKGSLTLQWIYRSVLVLLVLLIVYLIVKLFPFYEAFLQILFRLFIPFIVSLFIAYLLHPIVEGLYHRNVPRWLAITMIYIFVFGGIGYVVYKAYPLFLKQVKGLSESLPGFVETYRQWIYEMYERTSFLPETVHDRMDVMLTNVEQLGEDFILSIGNRLTGMFDVFIILAVIPVLVFYMLKDYPIMSTTLYKLTPKRYREEGKEVLRDIDKSLGSYIRGQLLVCLFVGLISMLALWLIGMKFPLILGGVMGITNIIPYFGPIIGAVPAVVIAFTMSTKMVLFVVIAVFIVQLIESNLLSPFIVGKSLHMHPVLIIFALLIGGEIGGIIGMIIAVPVLTIIRVLIHHTKMFRQER</sequence>
<evidence type="ECO:0000256" key="5">
    <source>
        <dbReference type="ARBA" id="ARBA00023136"/>
    </source>
</evidence>
<feature type="transmembrane region" description="Helical" evidence="6">
    <location>
        <begin position="70"/>
        <end position="92"/>
    </location>
</feature>
<comment type="caution">
    <text evidence="7">The sequence shown here is derived from an EMBL/GenBank/DDBJ whole genome shotgun (WGS) entry which is preliminary data.</text>
</comment>
<dbReference type="PANTHER" id="PTHR21716">
    <property type="entry name" value="TRANSMEMBRANE PROTEIN"/>
    <property type="match status" value="1"/>
</dbReference>
<evidence type="ECO:0000313" key="7">
    <source>
        <dbReference type="EMBL" id="KGP90443.1"/>
    </source>
</evidence>
<evidence type="ECO:0000256" key="6">
    <source>
        <dbReference type="SAM" id="Phobius"/>
    </source>
</evidence>
<feature type="transmembrane region" description="Helical" evidence="6">
    <location>
        <begin position="12"/>
        <end position="34"/>
    </location>
</feature>
<feature type="transmembrane region" description="Helical" evidence="6">
    <location>
        <begin position="245"/>
        <end position="274"/>
    </location>
</feature>
<dbReference type="PANTHER" id="PTHR21716:SF15">
    <property type="entry name" value="TRANSPORT PROTEIN YRRI-RELATED"/>
    <property type="match status" value="1"/>
</dbReference>
<keyword evidence="3 6" id="KW-0812">Transmembrane</keyword>
<keyword evidence="8" id="KW-1185">Reference proteome</keyword>
<gene>
    <name evidence="7" type="ORF">N780_04680</name>
</gene>
<dbReference type="InterPro" id="IPR002549">
    <property type="entry name" value="AI-2E-like"/>
</dbReference>
<keyword evidence="5 6" id="KW-0472">Membrane</keyword>
<dbReference type="OrthoDB" id="9793390at2"/>
<name>A0A0A2UUN0_9BACI</name>
<dbReference type="STRING" id="1385513.N780_04680"/>
<protein>
    <submittedName>
        <fullName evidence="7">Membrane protein</fullName>
    </submittedName>
</protein>
<dbReference type="eggNOG" id="COG0628">
    <property type="taxonomic scope" value="Bacteria"/>
</dbReference>
<proteinExistence type="inferred from homology"/>
<dbReference type="GO" id="GO:0016020">
    <property type="term" value="C:membrane"/>
    <property type="evidence" value="ECO:0007669"/>
    <property type="project" value="UniProtKB-SubCell"/>
</dbReference>
<evidence type="ECO:0000256" key="3">
    <source>
        <dbReference type="ARBA" id="ARBA00022692"/>
    </source>
</evidence>
<reference evidence="7 8" key="1">
    <citation type="submission" date="2013-08" db="EMBL/GenBank/DDBJ databases">
        <title>Genome of Pontibacillus chungwhensis.</title>
        <authorList>
            <person name="Wang Q."/>
            <person name="Wang G."/>
        </authorList>
    </citation>
    <scope>NUCLEOTIDE SEQUENCE [LARGE SCALE GENOMIC DNA]</scope>
    <source>
        <strain evidence="7 8">BH030062</strain>
    </source>
</reference>
<dbReference type="RefSeq" id="WP_036785614.1">
    <property type="nucleotide sequence ID" value="NZ_AVBG01000012.1"/>
</dbReference>
<dbReference type="Pfam" id="PF01594">
    <property type="entry name" value="AI-2E_transport"/>
    <property type="match status" value="1"/>
</dbReference>
<keyword evidence="4 6" id="KW-1133">Transmembrane helix</keyword>
<feature type="transmembrane region" description="Helical" evidence="6">
    <location>
        <begin position="281"/>
        <end position="303"/>
    </location>
</feature>
<dbReference type="Proteomes" id="UP000030153">
    <property type="component" value="Unassembled WGS sequence"/>
</dbReference>
<evidence type="ECO:0000256" key="1">
    <source>
        <dbReference type="ARBA" id="ARBA00004141"/>
    </source>
</evidence>
<comment type="subcellular location">
    <subcellularLocation>
        <location evidence="1">Membrane</location>
        <topology evidence="1">Multi-pass membrane protein</topology>
    </subcellularLocation>
</comment>
<evidence type="ECO:0000313" key="8">
    <source>
        <dbReference type="Proteomes" id="UP000030153"/>
    </source>
</evidence>
<feature type="transmembrane region" description="Helical" evidence="6">
    <location>
        <begin position="40"/>
        <end position="58"/>
    </location>
</feature>
<evidence type="ECO:0000256" key="4">
    <source>
        <dbReference type="ARBA" id="ARBA00022989"/>
    </source>
</evidence>
<feature type="transmembrane region" description="Helical" evidence="6">
    <location>
        <begin position="222"/>
        <end position="239"/>
    </location>
</feature>